<evidence type="ECO:0000313" key="2">
    <source>
        <dbReference type="EMBL" id="SFD10908.1"/>
    </source>
</evidence>
<evidence type="ECO:0000313" key="3">
    <source>
        <dbReference type="Proteomes" id="UP000199263"/>
    </source>
</evidence>
<dbReference type="RefSeq" id="WP_090092332.1">
    <property type="nucleotide sequence ID" value="NZ_FOMG01000020.1"/>
</dbReference>
<evidence type="ECO:0000256" key="1">
    <source>
        <dbReference type="SAM" id="Phobius"/>
    </source>
</evidence>
<accession>A0A1I1PTH4</accession>
<dbReference type="AlphaFoldDB" id="A0A1I1PTH4"/>
<organism evidence="2 3">
    <name type="scientific">Clostridium uliginosum</name>
    <dbReference type="NCBI Taxonomy" id="119641"/>
    <lineage>
        <taxon>Bacteria</taxon>
        <taxon>Bacillati</taxon>
        <taxon>Bacillota</taxon>
        <taxon>Clostridia</taxon>
        <taxon>Eubacteriales</taxon>
        <taxon>Clostridiaceae</taxon>
        <taxon>Clostridium</taxon>
    </lineage>
</organism>
<name>A0A1I1PTH4_9CLOT</name>
<feature type="transmembrane region" description="Helical" evidence="1">
    <location>
        <begin position="12"/>
        <end position="33"/>
    </location>
</feature>
<protein>
    <submittedName>
        <fullName evidence="2">Sporulation protein YunB</fullName>
    </submittedName>
</protein>
<keyword evidence="3" id="KW-1185">Reference proteome</keyword>
<dbReference type="EMBL" id="FOMG01000020">
    <property type="protein sequence ID" value="SFD10908.1"/>
    <property type="molecule type" value="Genomic_DNA"/>
</dbReference>
<dbReference type="Pfam" id="PF09560">
    <property type="entry name" value="Spore_YunB"/>
    <property type="match status" value="1"/>
</dbReference>
<dbReference type="InterPro" id="IPR014197">
    <property type="entry name" value="Sporulation_prot_YunB"/>
</dbReference>
<dbReference type="Proteomes" id="UP000199263">
    <property type="component" value="Unassembled WGS sequence"/>
</dbReference>
<dbReference type="NCBIfam" id="TIGR02832">
    <property type="entry name" value="spo_yunB"/>
    <property type="match status" value="1"/>
</dbReference>
<keyword evidence="1" id="KW-0472">Membrane</keyword>
<reference evidence="2 3" key="1">
    <citation type="submission" date="2016-10" db="EMBL/GenBank/DDBJ databases">
        <authorList>
            <person name="de Groot N.N."/>
        </authorList>
    </citation>
    <scope>NUCLEOTIDE SEQUENCE [LARGE SCALE GENOMIC DNA]</scope>
    <source>
        <strain evidence="2 3">DSM 12992</strain>
    </source>
</reference>
<dbReference type="OrthoDB" id="1649278at2"/>
<proteinExistence type="predicted"/>
<keyword evidence="1" id="KW-0812">Transmembrane</keyword>
<dbReference type="STRING" id="119641.SAMN05421842_12018"/>
<dbReference type="PIRSF" id="PIRSF021383">
    <property type="entry name" value="YunB"/>
    <property type="match status" value="1"/>
</dbReference>
<sequence>MKYYTKRKKYKYIPSIIIIITLLILFNLITMLFNKRVVPSLIRVSEMTVRSRVLNIINQTSIDIFSQEFNYEDMIKIQKDNDGNITLIQADTVKLNYLMSKLSMKCNKDLENLGEIKVKMPLGWITENTIYYNLGPEISIKVENLGNINASYESEFESAGINQTRHRIYLNIESKIRIILPFKTDEVDINTKVPVSDTIIVGKIPSTAIDFKGNNK</sequence>
<gene>
    <name evidence="2" type="ORF">SAMN05421842_12018</name>
</gene>
<keyword evidence="1" id="KW-1133">Transmembrane helix</keyword>